<name>T1YSW9_9TRYP</name>
<dbReference type="NCBIfam" id="TIGR01265">
    <property type="entry name" value="tyr_nico_aTase"/>
    <property type="match status" value="1"/>
</dbReference>
<evidence type="ECO:0000256" key="1">
    <source>
        <dbReference type="ARBA" id="ARBA00001933"/>
    </source>
</evidence>
<evidence type="ECO:0000313" key="9">
    <source>
        <dbReference type="EMBL" id="AGU68012.1"/>
    </source>
</evidence>
<dbReference type="EMBL" id="KF160271">
    <property type="protein sequence ID" value="AGU68012.1"/>
    <property type="molecule type" value="Genomic_DNA"/>
</dbReference>
<dbReference type="GO" id="GO:0006572">
    <property type="term" value="P:L-tyrosine catabolic process"/>
    <property type="evidence" value="ECO:0007669"/>
    <property type="project" value="TreeGrafter"/>
</dbReference>
<evidence type="ECO:0000256" key="2">
    <source>
        <dbReference type="ARBA" id="ARBA00007441"/>
    </source>
</evidence>
<feature type="modified residue" description="N6-(pyridoxal phosphate)lysine" evidence="7">
    <location>
        <position position="250"/>
    </location>
</feature>
<dbReference type="GO" id="GO:0004838">
    <property type="term" value="F:L-tyrosine-2-oxoglutarate transaminase activity"/>
    <property type="evidence" value="ECO:0007669"/>
    <property type="project" value="TreeGrafter"/>
</dbReference>
<evidence type="ECO:0000256" key="3">
    <source>
        <dbReference type="ARBA" id="ARBA00022576"/>
    </source>
</evidence>
<evidence type="ECO:0000256" key="4">
    <source>
        <dbReference type="ARBA" id="ARBA00022679"/>
    </source>
</evidence>
<organism evidence="9">
    <name type="scientific">Strigomonas galati</name>
    <dbReference type="NCBI Taxonomy" id="1003336"/>
    <lineage>
        <taxon>Eukaryota</taxon>
        <taxon>Discoba</taxon>
        <taxon>Euglenozoa</taxon>
        <taxon>Kinetoplastea</taxon>
        <taxon>Metakinetoplastina</taxon>
        <taxon>Trypanosomatida</taxon>
        <taxon>Trypanosomatidae</taxon>
        <taxon>Strigomonadinae</taxon>
        <taxon>Strigomonas</taxon>
    </lineage>
</organism>
<dbReference type="EC" id="2.6.1.5" evidence="9"/>
<dbReference type="Pfam" id="PF00155">
    <property type="entry name" value="Aminotran_1_2"/>
    <property type="match status" value="1"/>
</dbReference>
<dbReference type="GO" id="GO:0030170">
    <property type="term" value="F:pyridoxal phosphate binding"/>
    <property type="evidence" value="ECO:0007669"/>
    <property type="project" value="InterPro"/>
</dbReference>
<keyword evidence="4 9" id="KW-0808">Transferase</keyword>
<dbReference type="InterPro" id="IPR005958">
    <property type="entry name" value="TyrNic_aminoTrfase"/>
</dbReference>
<dbReference type="InterPro" id="IPR015422">
    <property type="entry name" value="PyrdxlP-dep_Trfase_small"/>
</dbReference>
<dbReference type="SUPFAM" id="SSF53383">
    <property type="entry name" value="PLP-dependent transferases"/>
    <property type="match status" value="1"/>
</dbReference>
<dbReference type="InterPro" id="IPR015421">
    <property type="entry name" value="PyrdxlP-dep_Trfase_major"/>
</dbReference>
<evidence type="ECO:0000256" key="6">
    <source>
        <dbReference type="PIRNR" id="PIRNR000517"/>
    </source>
</evidence>
<keyword evidence="3 9" id="KW-0032">Aminotransferase</keyword>
<evidence type="ECO:0000259" key="8">
    <source>
        <dbReference type="Pfam" id="PF00155"/>
    </source>
</evidence>
<evidence type="ECO:0000256" key="5">
    <source>
        <dbReference type="ARBA" id="ARBA00022898"/>
    </source>
</evidence>
<protein>
    <submittedName>
        <fullName evidence="9">Tyrosine transaminase</fullName>
        <ecNumber evidence="9">2.6.1.5</ecNumber>
    </submittedName>
</protein>
<proteinExistence type="inferred from homology"/>
<feature type="domain" description="Aminotransferase class I/classII large" evidence="8">
    <location>
        <begin position="36"/>
        <end position="403"/>
    </location>
</feature>
<accession>T1YSW9</accession>
<comment type="cofactor">
    <cofactor evidence="1 6 7">
        <name>pyridoxal 5'-phosphate</name>
        <dbReference type="ChEBI" id="CHEBI:597326"/>
    </cofactor>
</comment>
<dbReference type="InterPro" id="IPR015424">
    <property type="entry name" value="PyrdxlP-dep_Trfase"/>
</dbReference>
<reference evidence="9" key="1">
    <citation type="journal article" date="2013" name="PLoS ONE">
        <title>Biosynthesis of vitamins and cofactors in bacterium-harbouring trypanosomatids depends on the symbiotic association as revealed by genomic analyses.</title>
        <authorList>
            <person name="Klein C.C."/>
            <person name="Alves J.M."/>
            <person name="Serrano M.G."/>
            <person name="Buck G.A."/>
            <person name="Vasconcelos A.T."/>
            <person name="Sagot M.F."/>
            <person name="Teixeira M.M."/>
            <person name="Camargo E.P."/>
            <person name="Motta M.C."/>
        </authorList>
    </citation>
    <scope>NUCLEOTIDE SEQUENCE</scope>
    <source>
        <strain evidence="9">TCC219</strain>
    </source>
</reference>
<dbReference type="PIRSF" id="PIRSF000517">
    <property type="entry name" value="Tyr_transaminase"/>
    <property type="match status" value="1"/>
</dbReference>
<evidence type="ECO:0000256" key="7">
    <source>
        <dbReference type="PIRSR" id="PIRSR000517-1"/>
    </source>
</evidence>
<dbReference type="Gene3D" id="3.40.640.10">
    <property type="entry name" value="Type I PLP-dependent aspartate aminotransferase-like (Major domain)"/>
    <property type="match status" value="1"/>
</dbReference>
<dbReference type="AlphaFoldDB" id="T1YSW9"/>
<dbReference type="Gene3D" id="3.90.1150.10">
    <property type="entry name" value="Aspartate Aminotransferase, domain 1"/>
    <property type="match status" value="1"/>
</dbReference>
<sequence>MELEFPTVVSSKHANRTIQMLTELTDNIKPSHSTKEVIKLSIGDPTVDGNIKAPQVLVDGLIEAAKSFDYNGYPPVAGYDETREAVAEYLKRFCQTPERKANLKPEHVLITSGGSHAIVLAITAICNEGDNLILTAPAFPHYKAVCDSYGIECRYLPMKAKQHWQVDLEQAEQLVDERTRVICMINPSNPCGSNWSREHVTDIVRFCERKRLPIISDEIYSELIFKGETFTSVADIDTPVPRVVLGGGAKHVVVPGWRIGWLCLADPAGCAAAWMKGMDRLSQLHTGANSVCQAAFTKALLHTPQSHIDEMVAQLESGAAVYNRLTEHDIGISFDPPRASMFVMMKVEYDMFTDVHNDMEFYEKLLDEENVQLMPGMIFGMDGFLRATISRPPAVLNEAVDRIIAFCNRHQKA</sequence>
<dbReference type="CDD" id="cd00609">
    <property type="entry name" value="AAT_like"/>
    <property type="match status" value="1"/>
</dbReference>
<dbReference type="PANTHER" id="PTHR45744">
    <property type="entry name" value="TYROSINE AMINOTRANSFERASE"/>
    <property type="match status" value="1"/>
</dbReference>
<comment type="similarity">
    <text evidence="2 6">Belongs to the class-I pyridoxal-phosphate-dependent aminotransferase family.</text>
</comment>
<dbReference type="PANTHER" id="PTHR45744:SF2">
    <property type="entry name" value="TYROSINE AMINOTRANSFERASE"/>
    <property type="match status" value="1"/>
</dbReference>
<dbReference type="InterPro" id="IPR004839">
    <property type="entry name" value="Aminotransferase_I/II_large"/>
</dbReference>
<keyword evidence="5 6" id="KW-0663">Pyridoxal phosphate</keyword>